<dbReference type="Proteomes" id="UP001294412">
    <property type="component" value="Unassembled WGS sequence"/>
</dbReference>
<dbReference type="EMBL" id="JAXLPB010000002">
    <property type="protein sequence ID" value="MDY8108900.1"/>
    <property type="molecule type" value="Genomic_DNA"/>
</dbReference>
<keyword evidence="2" id="KW-1185">Reference proteome</keyword>
<evidence type="ECO:0000313" key="2">
    <source>
        <dbReference type="Proteomes" id="UP001294412"/>
    </source>
</evidence>
<sequence>MVARRKADAAARLAACTQLPYDAGFDMGATLGDALRPAGPDHPYCATFCGRGGASCTA</sequence>
<protein>
    <submittedName>
        <fullName evidence="1">Uncharacterized protein</fullName>
    </submittedName>
</protein>
<evidence type="ECO:0000313" key="1">
    <source>
        <dbReference type="EMBL" id="MDY8108900.1"/>
    </source>
</evidence>
<organism evidence="1 2">
    <name type="scientific">Fulvimarina uroteuthidis</name>
    <dbReference type="NCBI Taxonomy" id="3098149"/>
    <lineage>
        <taxon>Bacteria</taxon>
        <taxon>Pseudomonadati</taxon>
        <taxon>Pseudomonadota</taxon>
        <taxon>Alphaproteobacteria</taxon>
        <taxon>Hyphomicrobiales</taxon>
        <taxon>Aurantimonadaceae</taxon>
        <taxon>Fulvimarina</taxon>
    </lineage>
</organism>
<proteinExistence type="predicted"/>
<name>A0ABU5I0J3_9HYPH</name>
<dbReference type="RefSeq" id="WP_322186365.1">
    <property type="nucleotide sequence ID" value="NZ_JAXLPB010000002.1"/>
</dbReference>
<reference evidence="1 2" key="1">
    <citation type="submission" date="2023-12" db="EMBL/GenBank/DDBJ databases">
        <title>Description of Novel Strain Fulvimarina sp. 2208YS6-2-32 isolated from Uroteuthis (Photololigo) edulis.</title>
        <authorList>
            <person name="Park J.-S."/>
        </authorList>
    </citation>
    <scope>NUCLEOTIDE SEQUENCE [LARGE SCALE GENOMIC DNA]</scope>
    <source>
        <strain evidence="1 2">2208YS6-2-32</strain>
    </source>
</reference>
<comment type="caution">
    <text evidence="1">The sequence shown here is derived from an EMBL/GenBank/DDBJ whole genome shotgun (WGS) entry which is preliminary data.</text>
</comment>
<accession>A0ABU5I0J3</accession>
<gene>
    <name evidence="1" type="ORF">U0C82_07050</name>
</gene>